<comment type="similarity">
    <text evidence="1">Belongs to the glycosyl hydrolase 3 family.</text>
</comment>
<dbReference type="InterPro" id="IPR002772">
    <property type="entry name" value="Glyco_hydro_3_C"/>
</dbReference>
<evidence type="ECO:0000256" key="1">
    <source>
        <dbReference type="ARBA" id="ARBA00005336"/>
    </source>
</evidence>
<dbReference type="PANTHER" id="PTHR42715:SF10">
    <property type="entry name" value="BETA-GLUCOSIDASE"/>
    <property type="match status" value="1"/>
</dbReference>
<evidence type="ECO:0000313" key="7">
    <source>
        <dbReference type="Proteomes" id="UP000648663"/>
    </source>
</evidence>
<evidence type="ECO:0000256" key="3">
    <source>
        <dbReference type="SAM" id="MobiDB-lite"/>
    </source>
</evidence>
<accession>A0ABQ2FS62</accession>
<dbReference type="InterPro" id="IPR017853">
    <property type="entry name" value="GH"/>
</dbReference>
<dbReference type="Gene3D" id="2.60.40.10">
    <property type="entry name" value="Immunoglobulins"/>
    <property type="match status" value="1"/>
</dbReference>
<keyword evidence="4" id="KW-0732">Signal</keyword>
<feature type="compositionally biased region" description="Low complexity" evidence="3">
    <location>
        <begin position="468"/>
        <end position="480"/>
    </location>
</feature>
<dbReference type="InterPro" id="IPR026891">
    <property type="entry name" value="Fn3-like"/>
</dbReference>
<sequence length="950" mass="100158">MTAVAFALVLPAVPAGAAPVGTAPADDGRTVAKEISDEGIVLLENEAALPLSKGTRLSVFGSTQVAPFLGGGGSGSVIDAGGVGFLDALRQEGFEVNEPLATRYQTWWDEGIDGSLPGKEQDYRPVSDTGGAFDEFGINSVARAEMEVPADVLAAASDFSSTAVVVIGRNGSEVHDPRLGDLELYPAERAMIDAVASSFGEVVVLFNTGVALEMGFLEEHDSIKAAAVIWTPGQAGMLSVADMLSGDVNPSGKLPHTIAHRTEDHPSTVNFGDFVKPGSEAGLDKYYVQYEEGIYVGYRYFETFDVPVQFPFGHGLSYTSFDREVLDVDHGPDGLSVATRVTNTGDVPGKDVVQVYVEAPDGELEKPAKELRAFGKTDVLQPGESQIVTTTVDTYGLSSWSEERGAYLLDAGEYTVHSGASVQDVDVAGSFRLREPVVIEEDPTTGVPLENRFAEVGEGLTVLSQEDPTGTAPTAPATGTRTVPNTSPLGSGFNAQGSGNPPGFLNEPGAMPALVDGNRVAMSPEQGPAPIQLTDVHADPTRMDAFLAQFTDAELVAMQLQGGFKTLGFDRLGIPATDATDGPAQVKAPAGSGRPNGTGFPAASMVAATWNTELAHRYGAAAGAEARALGVDAWYAPGANTHRNPMGGRNFEYYSEDPLLGAGMMANVVVGAGEQGVTTVVKHFVGNEQEQNRQGVETYVSERALREIYLKPFEYGVKAGSLGIMASFNRLGETWVGATPELLQGVVRGEWGFDGFVVSDIWISPYMNAVSASAAGTDLMLSIPGQGYNRQGLADFSRALTKEPQSTRAALEANARHVLQFVVTTPAFSAVLGSTENTTRALDPGALPFDSSTESGSGIVDLAGLRRALAEYRAQGSVSGPVAAQLTAALDAAVRHAERGRPQDVRQVERFIERFIDRLEDPRGKSTVSDEARERLSRGAAAVLQRSAGD</sequence>
<keyword evidence="7" id="KW-1185">Reference proteome</keyword>
<name>A0ABQ2FS62_9ACTN</name>
<feature type="compositionally biased region" description="Polar residues" evidence="3">
    <location>
        <begin position="481"/>
        <end position="499"/>
    </location>
</feature>
<dbReference type="SMART" id="SM01217">
    <property type="entry name" value="Fn3_like"/>
    <property type="match status" value="1"/>
</dbReference>
<evidence type="ECO:0000256" key="2">
    <source>
        <dbReference type="ARBA" id="ARBA00022801"/>
    </source>
</evidence>
<feature type="compositionally biased region" description="Basic and acidic residues" evidence="3">
    <location>
        <begin position="922"/>
        <end position="937"/>
    </location>
</feature>
<keyword evidence="2" id="KW-0378">Hydrolase</keyword>
<protein>
    <submittedName>
        <fullName evidence="6">Beta-glucosidase</fullName>
    </submittedName>
</protein>
<dbReference type="PANTHER" id="PTHR42715">
    <property type="entry name" value="BETA-GLUCOSIDASE"/>
    <property type="match status" value="1"/>
</dbReference>
<dbReference type="Pfam" id="PF22888">
    <property type="entry name" value="FIMAH"/>
    <property type="match status" value="1"/>
</dbReference>
<feature type="domain" description="Fibronectin type III-like" evidence="5">
    <location>
        <begin position="351"/>
        <end position="422"/>
    </location>
</feature>
<feature type="chain" id="PRO_5045321094" evidence="4">
    <location>
        <begin position="18"/>
        <end position="950"/>
    </location>
</feature>
<evidence type="ECO:0000313" key="6">
    <source>
        <dbReference type="EMBL" id="GGL48471.1"/>
    </source>
</evidence>
<dbReference type="InterPro" id="IPR036962">
    <property type="entry name" value="Glyco_hydro_3_N_sf"/>
</dbReference>
<dbReference type="InterPro" id="IPR054470">
    <property type="entry name" value="FIMAH_dom"/>
</dbReference>
<dbReference type="EMBL" id="BMMI01000001">
    <property type="protein sequence ID" value="GGL48471.1"/>
    <property type="molecule type" value="Genomic_DNA"/>
</dbReference>
<feature type="signal peptide" evidence="4">
    <location>
        <begin position="1"/>
        <end position="17"/>
    </location>
</feature>
<reference evidence="7" key="1">
    <citation type="journal article" date="2019" name="Int. J. Syst. Evol. Microbiol.">
        <title>The Global Catalogue of Microorganisms (GCM) 10K type strain sequencing project: providing services to taxonomists for standard genome sequencing and annotation.</title>
        <authorList>
            <consortium name="The Broad Institute Genomics Platform"/>
            <consortium name="The Broad Institute Genome Sequencing Center for Infectious Disease"/>
            <person name="Wu L."/>
            <person name="Ma J."/>
        </authorList>
    </citation>
    <scope>NUCLEOTIDE SEQUENCE [LARGE SCALE GENOMIC DNA]</scope>
    <source>
        <strain evidence="7">CGMCC 4.5581</strain>
    </source>
</reference>
<feature type="region of interest" description="Disordered" evidence="3">
    <location>
        <begin position="922"/>
        <end position="950"/>
    </location>
</feature>
<proteinExistence type="inferred from homology"/>
<dbReference type="SUPFAM" id="SSF51445">
    <property type="entry name" value="(Trans)glycosidases"/>
    <property type="match status" value="1"/>
</dbReference>
<evidence type="ECO:0000259" key="5">
    <source>
        <dbReference type="SMART" id="SM01217"/>
    </source>
</evidence>
<comment type="caution">
    <text evidence="6">The sequence shown here is derived from an EMBL/GenBank/DDBJ whole genome shotgun (WGS) entry which is preliminary data.</text>
</comment>
<dbReference type="InterPro" id="IPR013783">
    <property type="entry name" value="Ig-like_fold"/>
</dbReference>
<dbReference type="InterPro" id="IPR001764">
    <property type="entry name" value="Glyco_hydro_3_N"/>
</dbReference>
<dbReference type="InterPro" id="IPR050288">
    <property type="entry name" value="Cellulose_deg_GH3"/>
</dbReference>
<gene>
    <name evidence="6" type="ORF">GCM10011589_01240</name>
</gene>
<evidence type="ECO:0000256" key="4">
    <source>
        <dbReference type="SAM" id="SignalP"/>
    </source>
</evidence>
<dbReference type="Pfam" id="PF14310">
    <property type="entry name" value="Fn3-like"/>
    <property type="match status" value="1"/>
</dbReference>
<dbReference type="Pfam" id="PF01915">
    <property type="entry name" value="Glyco_hydro_3_C"/>
    <property type="match status" value="1"/>
</dbReference>
<dbReference type="Gene3D" id="3.20.20.300">
    <property type="entry name" value="Glycoside hydrolase, family 3, N-terminal domain"/>
    <property type="match status" value="1"/>
</dbReference>
<feature type="region of interest" description="Disordered" evidence="3">
    <location>
        <begin position="464"/>
        <end position="512"/>
    </location>
</feature>
<dbReference type="Proteomes" id="UP000648663">
    <property type="component" value="Unassembled WGS sequence"/>
</dbReference>
<organism evidence="6 7">
    <name type="scientific">Modestobacter marinus</name>
    <dbReference type="NCBI Taxonomy" id="477641"/>
    <lineage>
        <taxon>Bacteria</taxon>
        <taxon>Bacillati</taxon>
        <taxon>Actinomycetota</taxon>
        <taxon>Actinomycetes</taxon>
        <taxon>Geodermatophilales</taxon>
        <taxon>Geodermatophilaceae</taxon>
        <taxon>Modestobacter</taxon>
    </lineage>
</organism>
<dbReference type="InterPro" id="IPR036881">
    <property type="entry name" value="Glyco_hydro_3_C_sf"/>
</dbReference>
<dbReference type="Pfam" id="PF00933">
    <property type="entry name" value="Glyco_hydro_3"/>
    <property type="match status" value="1"/>
</dbReference>
<dbReference type="PRINTS" id="PR00133">
    <property type="entry name" value="GLHYDRLASE3"/>
</dbReference>
<dbReference type="SUPFAM" id="SSF52279">
    <property type="entry name" value="Beta-D-glucan exohydrolase, C-terminal domain"/>
    <property type="match status" value="1"/>
</dbReference>
<dbReference type="Gene3D" id="3.40.50.1700">
    <property type="entry name" value="Glycoside hydrolase family 3 C-terminal domain"/>
    <property type="match status" value="1"/>
</dbReference>